<name>A0ABS3ULV9_9ACTN</name>
<evidence type="ECO:0000313" key="2">
    <source>
        <dbReference type="EMBL" id="MBO3738708.1"/>
    </source>
</evidence>
<feature type="compositionally biased region" description="Basic and acidic residues" evidence="1">
    <location>
        <begin position="38"/>
        <end position="48"/>
    </location>
</feature>
<sequence>MAGNEHEVNRSAKSGRFVKESTAKRQPRTTTTETVGGDADHGEREVHRSASTGKFVTETTTELHPSTTETQKR</sequence>
<dbReference type="Proteomes" id="UP000679690">
    <property type="component" value="Unassembled WGS sequence"/>
</dbReference>
<feature type="compositionally biased region" description="Basic and acidic residues" evidence="1">
    <location>
        <begin position="1"/>
        <end position="10"/>
    </location>
</feature>
<organism evidence="2 3">
    <name type="scientific">Actinoplanes flavus</name>
    <dbReference type="NCBI Taxonomy" id="2820290"/>
    <lineage>
        <taxon>Bacteria</taxon>
        <taxon>Bacillati</taxon>
        <taxon>Actinomycetota</taxon>
        <taxon>Actinomycetes</taxon>
        <taxon>Micromonosporales</taxon>
        <taxon>Micromonosporaceae</taxon>
        <taxon>Actinoplanes</taxon>
    </lineage>
</organism>
<accession>A0ABS3ULV9</accession>
<gene>
    <name evidence="2" type="ORF">J5X75_14365</name>
</gene>
<dbReference type="EMBL" id="JAGFNS010000008">
    <property type="protein sequence ID" value="MBO3738708.1"/>
    <property type="molecule type" value="Genomic_DNA"/>
</dbReference>
<protein>
    <submittedName>
        <fullName evidence="2">Uncharacterized protein</fullName>
    </submittedName>
</protein>
<feature type="region of interest" description="Disordered" evidence="1">
    <location>
        <begin position="1"/>
        <end position="73"/>
    </location>
</feature>
<reference evidence="2 3" key="1">
    <citation type="submission" date="2021-03" db="EMBL/GenBank/DDBJ databases">
        <title>Actinoplanes flavus sp. nov., a novel actinomycete isolated from Coconut Palm rhizosphere soil.</title>
        <authorList>
            <person name="Luo X."/>
        </authorList>
    </citation>
    <scope>NUCLEOTIDE SEQUENCE [LARGE SCALE GENOMIC DNA]</scope>
    <source>
        <strain evidence="2 3">NEAU-H7</strain>
    </source>
</reference>
<dbReference type="RefSeq" id="WP_208467863.1">
    <property type="nucleotide sequence ID" value="NZ_JAGFNS010000008.1"/>
</dbReference>
<feature type="compositionally biased region" description="Low complexity" evidence="1">
    <location>
        <begin position="57"/>
        <end position="73"/>
    </location>
</feature>
<proteinExistence type="predicted"/>
<evidence type="ECO:0000313" key="3">
    <source>
        <dbReference type="Proteomes" id="UP000679690"/>
    </source>
</evidence>
<keyword evidence="3" id="KW-1185">Reference proteome</keyword>
<evidence type="ECO:0000256" key="1">
    <source>
        <dbReference type="SAM" id="MobiDB-lite"/>
    </source>
</evidence>
<comment type="caution">
    <text evidence="2">The sequence shown here is derived from an EMBL/GenBank/DDBJ whole genome shotgun (WGS) entry which is preliminary data.</text>
</comment>